<dbReference type="FunFam" id="1.25.40.90:FF:000023">
    <property type="entry name" value="polyadenylation and cleavage factor homolog 4"/>
    <property type="match status" value="1"/>
</dbReference>
<dbReference type="InterPro" id="IPR006569">
    <property type="entry name" value="CID_dom"/>
</dbReference>
<feature type="compositionally biased region" description="Basic and acidic residues" evidence="2">
    <location>
        <begin position="396"/>
        <end position="406"/>
    </location>
</feature>
<dbReference type="GO" id="GO:0006369">
    <property type="term" value="P:termination of RNA polymerase II transcription"/>
    <property type="evidence" value="ECO:0007669"/>
    <property type="project" value="InterPro"/>
</dbReference>
<evidence type="ECO:0000256" key="1">
    <source>
        <dbReference type="ARBA" id="ARBA00022664"/>
    </source>
</evidence>
<proteinExistence type="predicted"/>
<dbReference type="GO" id="GO:0003729">
    <property type="term" value="F:mRNA binding"/>
    <property type="evidence" value="ECO:0007669"/>
    <property type="project" value="InterPro"/>
</dbReference>
<dbReference type="InterPro" id="IPR057242">
    <property type="entry name" value="PCFS4-like"/>
</dbReference>
<dbReference type="PROSITE" id="PS51391">
    <property type="entry name" value="CID"/>
    <property type="match status" value="1"/>
</dbReference>
<dbReference type="PANTHER" id="PTHR15921">
    <property type="entry name" value="PRE-MRNA CLEAVAGE COMPLEX II"/>
    <property type="match status" value="1"/>
</dbReference>
<evidence type="ECO:0000259" key="3">
    <source>
        <dbReference type="PROSITE" id="PS51391"/>
    </source>
</evidence>
<evidence type="ECO:0000256" key="2">
    <source>
        <dbReference type="SAM" id="MobiDB-lite"/>
    </source>
</evidence>
<dbReference type="InterPro" id="IPR008942">
    <property type="entry name" value="ENTH_VHS"/>
</dbReference>
<evidence type="ECO:0000313" key="5">
    <source>
        <dbReference type="Proteomes" id="UP001172457"/>
    </source>
</evidence>
<dbReference type="GO" id="GO:0031124">
    <property type="term" value="P:mRNA 3'-end processing"/>
    <property type="evidence" value="ECO:0007669"/>
    <property type="project" value="InterPro"/>
</dbReference>
<dbReference type="EMBL" id="JARYMX010000001">
    <property type="protein sequence ID" value="KAJ9566182.1"/>
    <property type="molecule type" value="Genomic_DNA"/>
</dbReference>
<organism evidence="4 5">
    <name type="scientific">Centaurea solstitialis</name>
    <name type="common">yellow star-thistle</name>
    <dbReference type="NCBI Taxonomy" id="347529"/>
    <lineage>
        <taxon>Eukaryota</taxon>
        <taxon>Viridiplantae</taxon>
        <taxon>Streptophyta</taxon>
        <taxon>Embryophyta</taxon>
        <taxon>Tracheophyta</taxon>
        <taxon>Spermatophyta</taxon>
        <taxon>Magnoliopsida</taxon>
        <taxon>eudicotyledons</taxon>
        <taxon>Gunneridae</taxon>
        <taxon>Pentapetalae</taxon>
        <taxon>asterids</taxon>
        <taxon>campanulids</taxon>
        <taxon>Asterales</taxon>
        <taxon>Asteraceae</taxon>
        <taxon>Carduoideae</taxon>
        <taxon>Cardueae</taxon>
        <taxon>Centaureinae</taxon>
        <taxon>Centaurea</taxon>
    </lineage>
</organism>
<dbReference type="InterPro" id="IPR047415">
    <property type="entry name" value="Pcf11_CID"/>
</dbReference>
<keyword evidence="5" id="KW-1185">Reference proteome</keyword>
<dbReference type="AlphaFoldDB" id="A0AA38WMG7"/>
<dbReference type="SMART" id="SM00582">
    <property type="entry name" value="RPR"/>
    <property type="match status" value="1"/>
</dbReference>
<dbReference type="Pfam" id="PF23228">
    <property type="entry name" value="zf_PCFS4"/>
    <property type="match status" value="1"/>
</dbReference>
<gene>
    <name evidence="4" type="ORF">OSB04_002148</name>
</gene>
<dbReference type="GO" id="GO:0000993">
    <property type="term" value="F:RNA polymerase II complex binding"/>
    <property type="evidence" value="ECO:0007669"/>
    <property type="project" value="InterPro"/>
</dbReference>
<reference evidence="4" key="1">
    <citation type="submission" date="2023-03" db="EMBL/GenBank/DDBJ databases">
        <title>Chromosome-scale reference genome and RAD-based genetic map of yellow starthistle (Centaurea solstitialis) reveal putative structural variation and QTLs associated with invader traits.</title>
        <authorList>
            <person name="Reatini B."/>
            <person name="Cang F.A."/>
            <person name="Jiang Q."/>
            <person name="Mckibben M.T.W."/>
            <person name="Barker M.S."/>
            <person name="Rieseberg L.H."/>
            <person name="Dlugosch K.M."/>
        </authorList>
    </citation>
    <scope>NUCLEOTIDE SEQUENCE</scope>
    <source>
        <strain evidence="4">CAN-66</strain>
        <tissue evidence="4">Leaf</tissue>
    </source>
</reference>
<name>A0AA38WMG7_9ASTR</name>
<evidence type="ECO:0000313" key="4">
    <source>
        <dbReference type="EMBL" id="KAJ9566182.1"/>
    </source>
</evidence>
<dbReference type="InterPro" id="IPR013087">
    <property type="entry name" value="Znf_C2H2_type"/>
</dbReference>
<dbReference type="CDD" id="cd16982">
    <property type="entry name" value="CID_Pcf11"/>
    <property type="match status" value="1"/>
</dbReference>
<dbReference type="PANTHER" id="PTHR15921:SF12">
    <property type="entry name" value="POLYADENYLATION AND CLEAVAGE FACTOR HOMOLOG 4"/>
    <property type="match status" value="1"/>
</dbReference>
<dbReference type="Proteomes" id="UP001172457">
    <property type="component" value="Chromosome 1"/>
</dbReference>
<dbReference type="SUPFAM" id="SSF48464">
    <property type="entry name" value="ENTH/VHS domain"/>
    <property type="match status" value="1"/>
</dbReference>
<sequence length="843" mass="92932">MEAASFLTTRTIGFRPDSVLPLANNNTHKSLTPILDRFKGLLKEREEEVRVSAGRDDEIEIPVVNSEDIVELYEIVLSDLTINSKPLITDLTIIAGEQREHGGGIADAICARIIEVPVEQKLPSLYLLDSIVKNIGRDYVRHFSSRLPEVYCLAYRQIHPNLHPSMRHLFGTWSTVFPSSVLHKIEAQLQFSSSASYESSGLKASESPRPAHGIHVNPKYLEARRQFENSIADCKIQHARATSTSEILEQPDEIATDDSPKRVVEGTHGISNGFNVQRPRALIDAYGADERNNKTINPKLKNAKNLTTNGQKWQNTEEEEFKWEDMSPTLADRGPAIGANGSTIAKTDFSRGDWANREPVSSVAPNNAVSSSSDHGLKRKLNGFHNNPSDIPPSHRPQESWNHSHDQSWATRHHYNPHSQRPLLIDSFPGTNAQHRGLNPLSLNPMNPEVSIPSSNGAWRPSVNMQTSQPGPPFNKHITSPFEMSKTGNSAPNGNMPQMSNQHAGLVSNQQFPRPTASFPPRFSLPHEIRPNMVPPNLVSSHPTMQPMMIRGYAAPRRFDVSGGASLNPVHGMQSSVPFHGVGFPPLPPGPPPLSLAVKQIPQFPLGAANPPAGGALSGLFSSLMAQGLLSLAKPSSEQASFMYFIGLGISACVGLEFDPDVLKTRHESAITALHADLPRQCKTCGLRFKLQEEHSNHMDWHVTKNRVSRNHKQKPSRKWFPNASMWLNGTDASGADSVPGFLNPCENVVEKEDEEMAVPADEDQKACALCGEPFDDFYSDETEEWMYRGAVYMNGKTGSVLGVDRAQLGPIVHSKCRSESDVGPPDDLRNNGLVFIGERTWS</sequence>
<dbReference type="GO" id="GO:0005737">
    <property type="term" value="C:cytoplasm"/>
    <property type="evidence" value="ECO:0007669"/>
    <property type="project" value="TreeGrafter"/>
</dbReference>
<protein>
    <recommendedName>
        <fullName evidence="3">CID domain-containing protein</fullName>
    </recommendedName>
</protein>
<dbReference type="Gene3D" id="1.25.40.90">
    <property type="match status" value="1"/>
</dbReference>
<feature type="compositionally biased region" description="Low complexity" evidence="2">
    <location>
        <begin position="359"/>
        <end position="373"/>
    </location>
</feature>
<keyword evidence="1" id="KW-0507">mRNA processing</keyword>
<dbReference type="Pfam" id="PF04818">
    <property type="entry name" value="CID"/>
    <property type="match status" value="1"/>
</dbReference>
<dbReference type="InterPro" id="IPR045154">
    <property type="entry name" value="PCF11-like"/>
</dbReference>
<dbReference type="GO" id="GO:0005849">
    <property type="term" value="C:mRNA cleavage factor complex"/>
    <property type="evidence" value="ECO:0007669"/>
    <property type="project" value="TreeGrafter"/>
</dbReference>
<feature type="domain" description="CID" evidence="3">
    <location>
        <begin position="65"/>
        <end position="193"/>
    </location>
</feature>
<comment type="caution">
    <text evidence="4">The sequence shown here is derived from an EMBL/GenBank/DDBJ whole genome shotgun (WGS) entry which is preliminary data.</text>
</comment>
<dbReference type="PROSITE" id="PS00028">
    <property type="entry name" value="ZINC_FINGER_C2H2_1"/>
    <property type="match status" value="1"/>
</dbReference>
<feature type="region of interest" description="Disordered" evidence="2">
    <location>
        <begin position="357"/>
        <end position="423"/>
    </location>
</feature>
<accession>A0AA38WMG7</accession>